<proteinExistence type="predicted"/>
<keyword evidence="5" id="KW-1185">Reference proteome</keyword>
<feature type="domain" description="Transcription regulator PadR N-terminal" evidence="3">
    <location>
        <begin position="8"/>
        <end position="80"/>
    </location>
</feature>
<evidence type="ECO:0000313" key="5">
    <source>
        <dbReference type="Proteomes" id="UP000595917"/>
    </source>
</evidence>
<dbReference type="PANTHER" id="PTHR33169">
    <property type="entry name" value="PADR-FAMILY TRANSCRIPTIONAL REGULATOR"/>
    <property type="match status" value="1"/>
</dbReference>
<sequence length="195" mass="21916">MSAIDLILLGLVLEQPRSAYEIQKQIEYRNIGKWVRISSPSVYKKVLVLEQKGYLESRAVRESRMPEKTVYSVTGEGHRHFLSLMETTAAAPVQAVFDFNAVIANLHKIPKQDALRLLSAIEENIRTIKDELDTYLAERQHIPLPGMAVMDQQKGIFESLLAWIGGFRQKFRKAPLSGPDGNPPRNGSGHPPRTA</sequence>
<name>A0A7T7XNZ4_9SPIR</name>
<dbReference type="PANTHER" id="PTHR33169:SF14">
    <property type="entry name" value="TRANSCRIPTIONAL REGULATOR RV3488"/>
    <property type="match status" value="1"/>
</dbReference>
<feature type="coiled-coil region" evidence="1">
    <location>
        <begin position="111"/>
        <end position="138"/>
    </location>
</feature>
<protein>
    <submittedName>
        <fullName evidence="4">PadR family transcriptional regulator</fullName>
    </submittedName>
</protein>
<dbReference type="AlphaFoldDB" id="A0A7T7XNZ4"/>
<accession>A0A7T7XNZ4</accession>
<evidence type="ECO:0000256" key="2">
    <source>
        <dbReference type="SAM" id="MobiDB-lite"/>
    </source>
</evidence>
<dbReference type="RefSeq" id="WP_215627153.1">
    <property type="nucleotide sequence ID" value="NZ_CP067089.2"/>
</dbReference>
<keyword evidence="1" id="KW-0175">Coiled coil</keyword>
<dbReference type="InterPro" id="IPR005149">
    <property type="entry name" value="Tscrpt_reg_PadR_N"/>
</dbReference>
<dbReference type="InterPro" id="IPR036390">
    <property type="entry name" value="WH_DNA-bd_sf"/>
</dbReference>
<dbReference type="KEGG" id="bhc:JFL75_02770"/>
<dbReference type="SUPFAM" id="SSF46785">
    <property type="entry name" value="Winged helix' DNA-binding domain"/>
    <property type="match status" value="1"/>
</dbReference>
<dbReference type="Pfam" id="PF03551">
    <property type="entry name" value="PadR"/>
    <property type="match status" value="1"/>
</dbReference>
<evidence type="ECO:0000259" key="3">
    <source>
        <dbReference type="Pfam" id="PF03551"/>
    </source>
</evidence>
<dbReference type="Proteomes" id="UP000595917">
    <property type="component" value="Chromosome"/>
</dbReference>
<evidence type="ECO:0000313" key="4">
    <source>
        <dbReference type="EMBL" id="QQO09849.1"/>
    </source>
</evidence>
<reference evidence="4" key="1">
    <citation type="submission" date="2021-01" db="EMBL/GenBank/DDBJ databases">
        <title>Description of Breznakiella homolactica.</title>
        <authorList>
            <person name="Song Y."/>
            <person name="Brune A."/>
        </authorList>
    </citation>
    <scope>NUCLEOTIDE SEQUENCE</scope>
    <source>
        <strain evidence="4">RmG30</strain>
    </source>
</reference>
<organism evidence="4 5">
    <name type="scientific">Breznakiella homolactica</name>
    <dbReference type="NCBI Taxonomy" id="2798577"/>
    <lineage>
        <taxon>Bacteria</taxon>
        <taxon>Pseudomonadati</taxon>
        <taxon>Spirochaetota</taxon>
        <taxon>Spirochaetia</taxon>
        <taxon>Spirochaetales</taxon>
        <taxon>Breznakiellaceae</taxon>
        <taxon>Breznakiella</taxon>
    </lineage>
</organism>
<evidence type="ECO:0000256" key="1">
    <source>
        <dbReference type="SAM" id="Coils"/>
    </source>
</evidence>
<feature type="region of interest" description="Disordered" evidence="2">
    <location>
        <begin position="173"/>
        <end position="195"/>
    </location>
</feature>
<dbReference type="InterPro" id="IPR052509">
    <property type="entry name" value="Metal_resp_DNA-bind_regulator"/>
</dbReference>
<dbReference type="InterPro" id="IPR036388">
    <property type="entry name" value="WH-like_DNA-bd_sf"/>
</dbReference>
<gene>
    <name evidence="4" type="ORF">JFL75_02770</name>
</gene>
<dbReference type="EMBL" id="CP067089">
    <property type="protein sequence ID" value="QQO09849.1"/>
    <property type="molecule type" value="Genomic_DNA"/>
</dbReference>
<dbReference type="Gene3D" id="1.10.10.10">
    <property type="entry name" value="Winged helix-like DNA-binding domain superfamily/Winged helix DNA-binding domain"/>
    <property type="match status" value="1"/>
</dbReference>